<keyword evidence="2" id="KW-0663">Pyridoxal phosphate</keyword>
<dbReference type="InterPro" id="IPR015422">
    <property type="entry name" value="PyrdxlP-dep_Trfase_small"/>
</dbReference>
<dbReference type="Gene3D" id="3.90.1150.10">
    <property type="entry name" value="Aspartate Aminotransferase, domain 1"/>
    <property type="match status" value="1"/>
</dbReference>
<gene>
    <name evidence="4" type="ORF">AMATHDRAFT_71932</name>
</gene>
<dbReference type="GO" id="GO:0006520">
    <property type="term" value="P:amino acid metabolic process"/>
    <property type="evidence" value="ECO:0007669"/>
    <property type="project" value="TreeGrafter"/>
</dbReference>
<dbReference type="GO" id="GO:0008483">
    <property type="term" value="F:transaminase activity"/>
    <property type="evidence" value="ECO:0007669"/>
    <property type="project" value="TreeGrafter"/>
</dbReference>
<dbReference type="InterPro" id="IPR015424">
    <property type="entry name" value="PyrdxlP-dep_Trfase"/>
</dbReference>
<dbReference type="InterPro" id="IPR050478">
    <property type="entry name" value="Ethylene_sulfur-biosynth"/>
</dbReference>
<dbReference type="STRING" id="703135.A0A2A9NAA7"/>
<dbReference type="OrthoDB" id="7042322at2759"/>
<proteinExistence type="inferred from homology"/>
<evidence type="ECO:0000259" key="3">
    <source>
        <dbReference type="Pfam" id="PF00155"/>
    </source>
</evidence>
<name>A0A2A9NAA7_9AGAR</name>
<sequence>MPANEPNDPPLSVLGVRQSETGQFVLNYQEKSSDFFDPQRNPNGFVNMGIAENSLLYKELIEYFDRNLHLGYKDFTYGDAVTGDLRLRTALSKLLNARFKPHQPVVPEHIIMGSGLIAVVSQLSRSIANSGDGVLIAEPYYQGFDVELQIQNGIVPVGVVVPSTDMFTSREVTHLEKALHESNANGTIIKAVILCNPHNPLGICYPREVILDYCRFCEKYNLHLISDEIYALSVFSSVDVRNPAPFISALSLDLGAYGINPARLHILYGMSKDFNANGFRIGALITQSNPDLLRSMTVAAFFMLVSSPASALWSTFLEDQSFLQHFIISNQQRLREAYEHLSSWLRYHKLPYVPSSAGHFLLVNMRPVLEDINRYGPVLGIASNNSHSNINGNNRSSQADADKEMREREAALTKLLEGYKVLLISGALCHAQPGWFRFTFAIRRDFIDVGMKRIEIALGWDDGWWTSKRRETKL</sequence>
<accession>A0A2A9NAA7</accession>
<keyword evidence="5" id="KW-1185">Reference proteome</keyword>
<dbReference type="Gene3D" id="3.40.640.10">
    <property type="entry name" value="Type I PLP-dependent aspartate aminotransferase-like (Major domain)"/>
    <property type="match status" value="1"/>
</dbReference>
<dbReference type="InterPro" id="IPR015421">
    <property type="entry name" value="PyrdxlP-dep_Trfase_major"/>
</dbReference>
<evidence type="ECO:0000313" key="5">
    <source>
        <dbReference type="Proteomes" id="UP000242287"/>
    </source>
</evidence>
<feature type="domain" description="Aminotransferase class I/classII large" evidence="3">
    <location>
        <begin position="76"/>
        <end position="448"/>
    </location>
</feature>
<dbReference type="SUPFAM" id="SSF53383">
    <property type="entry name" value="PLP-dependent transferases"/>
    <property type="match status" value="1"/>
</dbReference>
<dbReference type="CDD" id="cd00609">
    <property type="entry name" value="AAT_like"/>
    <property type="match status" value="1"/>
</dbReference>
<dbReference type="EMBL" id="KZ302507">
    <property type="protein sequence ID" value="PFH45191.1"/>
    <property type="molecule type" value="Genomic_DNA"/>
</dbReference>
<dbReference type="InterPro" id="IPR004839">
    <property type="entry name" value="Aminotransferase_I/II_large"/>
</dbReference>
<dbReference type="Proteomes" id="UP000242287">
    <property type="component" value="Unassembled WGS sequence"/>
</dbReference>
<dbReference type="AlphaFoldDB" id="A0A2A9NAA7"/>
<dbReference type="GO" id="GO:0030170">
    <property type="term" value="F:pyridoxal phosphate binding"/>
    <property type="evidence" value="ECO:0007669"/>
    <property type="project" value="InterPro"/>
</dbReference>
<evidence type="ECO:0000256" key="2">
    <source>
        <dbReference type="ARBA" id="ARBA00022898"/>
    </source>
</evidence>
<dbReference type="Pfam" id="PF00155">
    <property type="entry name" value="Aminotran_1_2"/>
    <property type="match status" value="1"/>
</dbReference>
<dbReference type="PANTHER" id="PTHR43795">
    <property type="entry name" value="BIFUNCTIONAL ASPARTATE AMINOTRANSFERASE AND GLUTAMATE/ASPARTATE-PREPHENATE AMINOTRANSFERASE-RELATED"/>
    <property type="match status" value="1"/>
</dbReference>
<protein>
    <recommendedName>
        <fullName evidence="3">Aminotransferase class I/classII large domain-containing protein</fullName>
    </recommendedName>
</protein>
<dbReference type="PRINTS" id="PR00753">
    <property type="entry name" value="ACCSYNTHASE"/>
</dbReference>
<dbReference type="InterPro" id="IPR004838">
    <property type="entry name" value="NHTrfase_class1_PyrdxlP-BS"/>
</dbReference>
<dbReference type="PANTHER" id="PTHR43795:SF39">
    <property type="entry name" value="AMINOTRANSFERASE CLASS I_CLASSII DOMAIN-CONTAINING PROTEIN"/>
    <property type="match status" value="1"/>
</dbReference>
<reference evidence="4 5" key="1">
    <citation type="submission" date="2014-02" db="EMBL/GenBank/DDBJ databases">
        <title>Transposable element dynamics among asymbiotic and ectomycorrhizal Amanita fungi.</title>
        <authorList>
            <consortium name="DOE Joint Genome Institute"/>
            <person name="Hess J."/>
            <person name="Skrede I."/>
            <person name="Wolfe B."/>
            <person name="LaButti K."/>
            <person name="Ohm R.A."/>
            <person name="Grigoriev I.V."/>
            <person name="Pringle A."/>
        </authorList>
    </citation>
    <scope>NUCLEOTIDE SEQUENCE [LARGE SCALE GENOMIC DNA]</scope>
    <source>
        <strain evidence="4 5">SKay4041</strain>
    </source>
</reference>
<evidence type="ECO:0000313" key="4">
    <source>
        <dbReference type="EMBL" id="PFH45191.1"/>
    </source>
</evidence>
<comment type="similarity">
    <text evidence="1">Belongs to the class-I pyridoxal-phosphate-dependent aminotransferase family.</text>
</comment>
<dbReference type="PROSITE" id="PS00105">
    <property type="entry name" value="AA_TRANSFER_CLASS_1"/>
    <property type="match status" value="1"/>
</dbReference>
<organism evidence="4 5">
    <name type="scientific">Amanita thiersii Skay4041</name>
    <dbReference type="NCBI Taxonomy" id="703135"/>
    <lineage>
        <taxon>Eukaryota</taxon>
        <taxon>Fungi</taxon>
        <taxon>Dikarya</taxon>
        <taxon>Basidiomycota</taxon>
        <taxon>Agaricomycotina</taxon>
        <taxon>Agaricomycetes</taxon>
        <taxon>Agaricomycetidae</taxon>
        <taxon>Agaricales</taxon>
        <taxon>Pluteineae</taxon>
        <taxon>Amanitaceae</taxon>
        <taxon>Amanita</taxon>
    </lineage>
</organism>
<evidence type="ECO:0000256" key="1">
    <source>
        <dbReference type="ARBA" id="ARBA00007441"/>
    </source>
</evidence>